<dbReference type="InterPro" id="IPR005123">
    <property type="entry name" value="Oxoglu/Fe-dep_dioxygenase_dom"/>
</dbReference>
<dbReference type="InterPro" id="IPR044862">
    <property type="entry name" value="Pro_4_hyd_alph_FE2OG_OXY"/>
</dbReference>
<dbReference type="FunFam" id="1.20.5.340:FF:000013">
    <property type="entry name" value="Myosin heavy chain"/>
    <property type="match status" value="1"/>
</dbReference>
<proteinExistence type="inferred from homology"/>
<keyword evidence="8 19" id="KW-0547">Nucleotide-binding</keyword>
<comment type="subcellular location">
    <subcellularLocation>
        <location evidence="2">Cytoplasm</location>
        <location evidence="2">Myofibril</location>
    </subcellularLocation>
</comment>
<keyword evidence="9" id="KW-0106">Calcium</keyword>
<dbReference type="Gene3D" id="2.60.120.620">
    <property type="entry name" value="q2cbj1_9rhob like domain"/>
    <property type="match status" value="1"/>
</dbReference>
<dbReference type="Gene3D" id="1.10.238.10">
    <property type="entry name" value="EF-hand"/>
    <property type="match status" value="1"/>
</dbReference>
<evidence type="ECO:0000256" key="8">
    <source>
        <dbReference type="ARBA" id="ARBA00022741"/>
    </source>
</evidence>
<dbReference type="Gene3D" id="1.20.5.370">
    <property type="match status" value="4"/>
</dbReference>
<dbReference type="SUPFAM" id="SSF52540">
    <property type="entry name" value="P-loop containing nucleoside triphosphate hydrolases"/>
    <property type="match status" value="1"/>
</dbReference>
<dbReference type="Pfam" id="PF02736">
    <property type="entry name" value="Myosin_N"/>
    <property type="match status" value="1"/>
</dbReference>
<dbReference type="EMBL" id="JANIIK010000046">
    <property type="protein sequence ID" value="KAJ3603211.1"/>
    <property type="molecule type" value="Genomic_DNA"/>
</dbReference>
<evidence type="ECO:0000259" key="22">
    <source>
        <dbReference type="PROSITE" id="PS51456"/>
    </source>
</evidence>
<evidence type="ECO:0000313" key="26">
    <source>
        <dbReference type="Proteomes" id="UP001148018"/>
    </source>
</evidence>
<evidence type="ECO:0000256" key="18">
    <source>
        <dbReference type="ARBA" id="ARBA00023203"/>
    </source>
</evidence>
<dbReference type="FunFam" id="1.20.5.4820:FF:000001">
    <property type="entry name" value="Myosin heavy chain"/>
    <property type="match status" value="1"/>
</dbReference>
<keyword evidence="15 19" id="KW-0518">Myosin</keyword>
<dbReference type="Gene3D" id="3.40.850.10">
    <property type="entry name" value="Kinesin motor domain"/>
    <property type="match status" value="1"/>
</dbReference>
<feature type="compositionally biased region" description="Basic and acidic residues" evidence="21">
    <location>
        <begin position="2233"/>
        <end position="2245"/>
    </location>
</feature>
<keyword evidence="4" id="KW-0787">Thick filament</keyword>
<reference evidence="25" key="1">
    <citation type="submission" date="2022-07" db="EMBL/GenBank/DDBJ databases">
        <title>Chromosome-level genome of Muraenolepis orangiensis.</title>
        <authorList>
            <person name="Kim J."/>
        </authorList>
    </citation>
    <scope>NUCLEOTIDE SEQUENCE</scope>
    <source>
        <strain evidence="25">KU_S4_2022</strain>
        <tissue evidence="25">Muscle</tissue>
    </source>
</reference>
<gene>
    <name evidence="25" type="ORF">NHX12_030954</name>
</gene>
<dbReference type="Gene3D" id="2.30.30.360">
    <property type="entry name" value="Myosin S1 fragment, N-terminal"/>
    <property type="match status" value="1"/>
</dbReference>
<dbReference type="PROSITE" id="PS51844">
    <property type="entry name" value="SH3_LIKE"/>
    <property type="match status" value="1"/>
</dbReference>
<comment type="similarity">
    <text evidence="3 19">Belongs to the TRAFAC class myosin-kinesin ATPase superfamily. Myosin family.</text>
</comment>
<dbReference type="Gene3D" id="1.10.10.820">
    <property type="match status" value="1"/>
</dbReference>
<dbReference type="FunFam" id="1.20.5.370:FF:000002">
    <property type="entry name" value="Myosin heavy chain"/>
    <property type="match status" value="1"/>
</dbReference>
<dbReference type="SMART" id="SM00242">
    <property type="entry name" value="MYSc"/>
    <property type="match status" value="1"/>
</dbReference>
<dbReference type="Proteomes" id="UP001148018">
    <property type="component" value="Unassembled WGS sequence"/>
</dbReference>
<feature type="region of interest" description="Disordered" evidence="21">
    <location>
        <begin position="1866"/>
        <end position="1885"/>
    </location>
</feature>
<dbReference type="FunFam" id="1.20.5.370:FF:000008">
    <property type="entry name" value="Myosin heavy chain"/>
    <property type="match status" value="1"/>
</dbReference>
<evidence type="ECO:0000256" key="11">
    <source>
        <dbReference type="ARBA" id="ARBA00022964"/>
    </source>
</evidence>
<dbReference type="GO" id="GO:0005524">
    <property type="term" value="F:ATP binding"/>
    <property type="evidence" value="ECO:0007669"/>
    <property type="project" value="UniProtKB-UniRule"/>
</dbReference>
<dbReference type="InterPro" id="IPR001609">
    <property type="entry name" value="Myosin_head_motor_dom-like"/>
</dbReference>
<dbReference type="OrthoDB" id="312459at2759"/>
<dbReference type="SMART" id="SM00015">
    <property type="entry name" value="IQ"/>
    <property type="match status" value="1"/>
</dbReference>
<dbReference type="FunFam" id="2.60.120.620:FF:000008">
    <property type="entry name" value="transmembrane prolyl 4-hydroxylase"/>
    <property type="match status" value="1"/>
</dbReference>
<evidence type="ECO:0000256" key="17">
    <source>
        <dbReference type="ARBA" id="ARBA00023179"/>
    </source>
</evidence>
<dbReference type="PROSITE" id="PS51471">
    <property type="entry name" value="FE2OG_OXY"/>
    <property type="match status" value="1"/>
</dbReference>
<keyword evidence="6" id="KW-0963">Cytoplasm</keyword>
<protein>
    <recommendedName>
        <fullName evidence="27">Myosin heavy chain</fullName>
    </recommendedName>
</protein>
<evidence type="ECO:0000256" key="3">
    <source>
        <dbReference type="ARBA" id="ARBA00008314"/>
    </source>
</evidence>
<evidence type="ECO:0000256" key="13">
    <source>
        <dbReference type="ARBA" id="ARBA00023004"/>
    </source>
</evidence>
<dbReference type="InterPro" id="IPR008989">
    <property type="entry name" value="Myosin_S1_N"/>
</dbReference>
<keyword evidence="18 19" id="KW-0009">Actin-binding</keyword>
<dbReference type="Pfam" id="PF00063">
    <property type="entry name" value="Myosin_head"/>
    <property type="match status" value="2"/>
</dbReference>
<evidence type="ECO:0008006" key="27">
    <source>
        <dbReference type="Google" id="ProtNLM"/>
    </source>
</evidence>
<accession>A0A9Q0ECC8</accession>
<comment type="caution">
    <text evidence="25">The sequence shown here is derived from an EMBL/GenBank/DDBJ whole genome shotgun (WGS) entry which is preliminary data.</text>
</comment>
<dbReference type="GO" id="GO:0005506">
    <property type="term" value="F:iron ion binding"/>
    <property type="evidence" value="ECO:0007669"/>
    <property type="project" value="InterPro"/>
</dbReference>
<feature type="coiled-coil region" evidence="20">
    <location>
        <begin position="1512"/>
        <end position="1827"/>
    </location>
</feature>
<dbReference type="Pfam" id="PF01576">
    <property type="entry name" value="Myosin_tail_1"/>
    <property type="match status" value="1"/>
</dbReference>
<dbReference type="PRINTS" id="PR00193">
    <property type="entry name" value="MYOSINHEAVY"/>
</dbReference>
<dbReference type="InterPro" id="IPR004009">
    <property type="entry name" value="SH3_Myosin"/>
</dbReference>
<evidence type="ECO:0000313" key="25">
    <source>
        <dbReference type="EMBL" id="KAJ3603211.1"/>
    </source>
</evidence>
<dbReference type="FunFam" id="1.20.5.340:FF:000004">
    <property type="entry name" value="Myosin heavy chain"/>
    <property type="match status" value="1"/>
</dbReference>
<dbReference type="GO" id="GO:0030016">
    <property type="term" value="C:myofibril"/>
    <property type="evidence" value="ECO:0007669"/>
    <property type="project" value="UniProtKB-SubCell"/>
</dbReference>
<feature type="domain" description="Myosin motor" evidence="22">
    <location>
        <begin position="85"/>
        <end position="564"/>
    </location>
</feature>
<dbReference type="PROSITE" id="PS00018">
    <property type="entry name" value="EF_HAND_1"/>
    <property type="match status" value="2"/>
</dbReference>
<dbReference type="Gene3D" id="1.20.5.340">
    <property type="match status" value="4"/>
</dbReference>
<dbReference type="InterPro" id="IPR000048">
    <property type="entry name" value="IQ_motif_EF-hand-BS"/>
</dbReference>
<keyword evidence="10 19" id="KW-0067">ATP-binding</keyword>
<feature type="binding site" evidence="19">
    <location>
        <begin position="178"/>
        <end position="185"/>
    </location>
    <ligand>
        <name>ATP</name>
        <dbReference type="ChEBI" id="CHEBI:30616"/>
    </ligand>
</feature>
<dbReference type="PROSITE" id="PS50096">
    <property type="entry name" value="IQ"/>
    <property type="match status" value="1"/>
</dbReference>
<feature type="region of interest" description="Disordered" evidence="21">
    <location>
        <begin position="2215"/>
        <end position="2245"/>
    </location>
</feature>
<dbReference type="GO" id="GO:0032982">
    <property type="term" value="C:myosin filament"/>
    <property type="evidence" value="ECO:0007669"/>
    <property type="project" value="UniProtKB-KW"/>
</dbReference>
<dbReference type="CDD" id="cd01377">
    <property type="entry name" value="MYSc_class_II"/>
    <property type="match status" value="1"/>
</dbReference>
<keyword evidence="7" id="KW-0479">Metal-binding</keyword>
<dbReference type="FunFam" id="1.20.5.370:FF:000001">
    <property type="entry name" value="Myosin heavy chain"/>
    <property type="match status" value="1"/>
</dbReference>
<dbReference type="FunFam" id="1.10.10.820:FF:000001">
    <property type="entry name" value="Myosin heavy chain"/>
    <property type="match status" value="1"/>
</dbReference>
<evidence type="ECO:0000256" key="6">
    <source>
        <dbReference type="ARBA" id="ARBA00022490"/>
    </source>
</evidence>
<evidence type="ECO:0000256" key="12">
    <source>
        <dbReference type="ARBA" id="ARBA00023002"/>
    </source>
</evidence>
<evidence type="ECO:0000256" key="14">
    <source>
        <dbReference type="ARBA" id="ARBA00023054"/>
    </source>
</evidence>
<dbReference type="Gene3D" id="1.20.58.530">
    <property type="match status" value="1"/>
</dbReference>
<dbReference type="SMART" id="SM00702">
    <property type="entry name" value="P4Hc"/>
    <property type="match status" value="1"/>
</dbReference>
<feature type="domain" description="Myosin N-terminal SH3-like" evidence="24">
    <location>
        <begin position="32"/>
        <end position="81"/>
    </location>
</feature>
<dbReference type="FunFam" id="1.20.5.340:FF:000003">
    <property type="entry name" value="Myosin heavy chain"/>
    <property type="match status" value="1"/>
</dbReference>
<dbReference type="SUPFAM" id="SSF47473">
    <property type="entry name" value="EF-hand"/>
    <property type="match status" value="1"/>
</dbReference>
<dbReference type="GO" id="GO:0016705">
    <property type="term" value="F:oxidoreductase activity, acting on paired donors, with incorporation or reduction of molecular oxygen"/>
    <property type="evidence" value="ECO:0007669"/>
    <property type="project" value="InterPro"/>
</dbReference>
<keyword evidence="17" id="KW-0514">Muscle protein</keyword>
<dbReference type="InterPro" id="IPR018247">
    <property type="entry name" value="EF_Hand_1_Ca_BS"/>
</dbReference>
<dbReference type="InterPro" id="IPR014751">
    <property type="entry name" value="XRCC4-like_C"/>
</dbReference>
<feature type="domain" description="Fe2OG dioxygenase" evidence="23">
    <location>
        <begin position="2052"/>
        <end position="2202"/>
    </location>
</feature>
<evidence type="ECO:0000256" key="7">
    <source>
        <dbReference type="ARBA" id="ARBA00022723"/>
    </source>
</evidence>
<evidence type="ECO:0000256" key="21">
    <source>
        <dbReference type="SAM" id="MobiDB-lite"/>
    </source>
</evidence>
<dbReference type="GO" id="GO:0000146">
    <property type="term" value="F:microfilament motor activity"/>
    <property type="evidence" value="ECO:0007669"/>
    <property type="project" value="TreeGrafter"/>
</dbReference>
<dbReference type="Gene3D" id="6.10.250.2420">
    <property type="match status" value="1"/>
</dbReference>
<keyword evidence="5" id="KW-0488">Methylation</keyword>
<organism evidence="25 26">
    <name type="scientific">Muraenolepis orangiensis</name>
    <name type="common">Patagonian moray cod</name>
    <dbReference type="NCBI Taxonomy" id="630683"/>
    <lineage>
        <taxon>Eukaryota</taxon>
        <taxon>Metazoa</taxon>
        <taxon>Chordata</taxon>
        <taxon>Craniata</taxon>
        <taxon>Vertebrata</taxon>
        <taxon>Euteleostomi</taxon>
        <taxon>Actinopterygii</taxon>
        <taxon>Neopterygii</taxon>
        <taxon>Teleostei</taxon>
        <taxon>Neoteleostei</taxon>
        <taxon>Acanthomorphata</taxon>
        <taxon>Zeiogadaria</taxon>
        <taxon>Gadariae</taxon>
        <taxon>Gadiformes</taxon>
        <taxon>Muraenolepidoidei</taxon>
        <taxon>Muraenolepididae</taxon>
        <taxon>Muraenolepis</taxon>
    </lineage>
</organism>
<feature type="region of interest" description="Disordered" evidence="21">
    <location>
        <begin position="1255"/>
        <end position="1276"/>
    </location>
</feature>
<evidence type="ECO:0000256" key="5">
    <source>
        <dbReference type="ARBA" id="ARBA00022481"/>
    </source>
</evidence>
<evidence type="ECO:0000256" key="16">
    <source>
        <dbReference type="ARBA" id="ARBA00023175"/>
    </source>
</evidence>
<keyword evidence="11" id="KW-0223">Dioxygenase</keyword>
<evidence type="ECO:0000256" key="2">
    <source>
        <dbReference type="ARBA" id="ARBA00004657"/>
    </source>
</evidence>
<dbReference type="FunFam" id="1.20.120.720:FF:000001">
    <property type="entry name" value="Myosin heavy chain, muscle"/>
    <property type="match status" value="1"/>
</dbReference>
<dbReference type="FunFam" id="3.40.850.10:FF:000024">
    <property type="entry name" value="Myosin heavy chain, isoform J"/>
    <property type="match status" value="1"/>
</dbReference>
<comment type="caution">
    <text evidence="19">Lacks conserved residue(s) required for the propagation of feature annotation.</text>
</comment>
<evidence type="ECO:0000256" key="15">
    <source>
        <dbReference type="ARBA" id="ARBA00023123"/>
    </source>
</evidence>
<evidence type="ECO:0000256" key="4">
    <source>
        <dbReference type="ARBA" id="ARBA00022433"/>
    </source>
</evidence>
<comment type="cofactor">
    <cofactor evidence="1">
        <name>L-ascorbate</name>
        <dbReference type="ChEBI" id="CHEBI:38290"/>
    </cofactor>
</comment>
<keyword evidence="14 20" id="KW-0175">Coiled coil</keyword>
<dbReference type="GO" id="GO:0051015">
    <property type="term" value="F:actin filament binding"/>
    <property type="evidence" value="ECO:0007669"/>
    <property type="project" value="InterPro"/>
</dbReference>
<keyword evidence="16 19" id="KW-0505">Motor protein</keyword>
<dbReference type="FunFam" id="1.20.5.370:FF:000003">
    <property type="entry name" value="Myosin heavy chain"/>
    <property type="match status" value="1"/>
</dbReference>
<dbReference type="SUPFAM" id="SSF57997">
    <property type="entry name" value="Tropomyosin"/>
    <property type="match status" value="1"/>
</dbReference>
<keyword evidence="13" id="KW-0408">Iron</keyword>
<dbReference type="PANTHER" id="PTHR45615:SF44">
    <property type="entry name" value="MYOSIN HEAVY CHAIN 4-RELATED"/>
    <property type="match status" value="1"/>
</dbReference>
<dbReference type="GO" id="GO:0051213">
    <property type="term" value="F:dioxygenase activity"/>
    <property type="evidence" value="ECO:0007669"/>
    <property type="project" value="UniProtKB-KW"/>
</dbReference>
<keyword evidence="26" id="KW-1185">Reference proteome</keyword>
<dbReference type="InterPro" id="IPR002928">
    <property type="entry name" value="Myosin_tail"/>
</dbReference>
<name>A0A9Q0ECC8_9TELE</name>
<evidence type="ECO:0000259" key="23">
    <source>
        <dbReference type="PROSITE" id="PS51471"/>
    </source>
</evidence>
<dbReference type="Pfam" id="PF13640">
    <property type="entry name" value="2OG-FeII_Oxy_3"/>
    <property type="match status" value="1"/>
</dbReference>
<evidence type="ECO:0000256" key="10">
    <source>
        <dbReference type="ARBA" id="ARBA00022840"/>
    </source>
</evidence>
<evidence type="ECO:0000256" key="1">
    <source>
        <dbReference type="ARBA" id="ARBA00001961"/>
    </source>
</evidence>
<dbReference type="InterPro" id="IPR027417">
    <property type="entry name" value="P-loop_NTPase"/>
</dbReference>
<keyword evidence="12" id="KW-0560">Oxidoreductase</keyword>
<feature type="region of interest" description="Disordered" evidence="21">
    <location>
        <begin position="1052"/>
        <end position="1071"/>
    </location>
</feature>
<dbReference type="InterPro" id="IPR036961">
    <property type="entry name" value="Kinesin_motor_dom_sf"/>
</dbReference>
<feature type="domain" description="Myosin motor" evidence="22">
    <location>
        <begin position="602"/>
        <end position="695"/>
    </location>
</feature>
<dbReference type="GO" id="GO:0031418">
    <property type="term" value="F:L-ascorbic acid binding"/>
    <property type="evidence" value="ECO:0007669"/>
    <property type="project" value="InterPro"/>
</dbReference>
<dbReference type="GO" id="GO:0016460">
    <property type="term" value="C:myosin II complex"/>
    <property type="evidence" value="ECO:0007669"/>
    <property type="project" value="TreeGrafter"/>
</dbReference>
<dbReference type="InterPro" id="IPR006620">
    <property type="entry name" value="Pro_4_hyd_alph"/>
</dbReference>
<dbReference type="Gene3D" id="1.20.120.720">
    <property type="entry name" value="Myosin VI head, motor domain, U50 subdomain"/>
    <property type="match status" value="1"/>
</dbReference>
<dbReference type="PANTHER" id="PTHR45615">
    <property type="entry name" value="MYOSIN HEAVY CHAIN, NON-MUSCLE"/>
    <property type="match status" value="1"/>
</dbReference>
<feature type="compositionally biased region" description="Acidic residues" evidence="21">
    <location>
        <begin position="2220"/>
        <end position="2232"/>
    </location>
</feature>
<dbReference type="Gene3D" id="1.20.5.4820">
    <property type="match status" value="1"/>
</dbReference>
<evidence type="ECO:0000256" key="20">
    <source>
        <dbReference type="SAM" id="Coils"/>
    </source>
</evidence>
<dbReference type="InterPro" id="IPR011992">
    <property type="entry name" value="EF-hand-dom_pair"/>
</dbReference>
<sequence length="2245" mass="258155">MGDAEMECFGPAAMYLRKPERERIEAQTTPFDAKTAYFVSEPKEMYLKGVLQSRDAGKCVVKTLCGQTITVKEDSIFLMNPPKYDKIEDMAMMTHLNEPTVLYNLKERYAAWMIYTYSGLFCVTVNPYKWLPVYDTKVVNGYRGKKRIEAPPHIFSISDNAYQFMLTDRENQSILITGESGAGKTVNTKRVIQYFATIAVAGPKKTDLHVAGKMQGSLEDQIIAANPLLEAYGNAKTVRNDNSSRFGKFIRIHFATSGKLASADIETYLLEKSRVTFQLSAERSYHIFYQLMTGHKPEIIEALLITTNPFDYHMISMGEITVKSIDDIEEFIATDTAIDILGFTADEKIGIYKLTGAVMHHGNMKFKQKQREEQAEPDGNEEADKIAYLMGLNSADLLKGLCYPRVKVGNEYVTKGQTVNQVHNSVMALCKSVYEKMFLWMVVRINEMLDTKQPRQFFIGVLDIAGFEIFDYNSLEQLCINFTNEKLQQFFNHHMFVLEQEEYKKEGIEWEFIDFGMDLAACIELIEKPMGIFSILEEECMFPKASDTTFKNKLHDQHLGKTKNKDPLNDSVIQLYQKSSVKLLVLLYLTHAAADAEGSLMENFLVIHQLRCNGVLEGIRICRKGFPSRVIYGDFKQRYKVLNASVIPEGQFIDNKKASEKLLGSIDVDHTQYKFGHTKVFFKAGLLGVLEEMRDEKLAALVTMTQARCRGFLMRKEYVKMMERREAVFSIQYNIRSFMNVKTWPWMKLYFKIKPLLKSAESEKEMVQMKETFGKTKEDLTKALAKKKELEEKMVSLLQEKNDLLLQVQSEGENLSDAEERCEGLIKSKIQLEARLKETSERLEDEEEVNAELTTKKRKLEDECSELKKDIDDLELTLAKVEKEKHATENKTIAKLTKEKKALQESHQQTLDDLQAEEDKANTLTKAKSKLEQQVDDLEGSLEQEKKLRMDLERAKRKLEGDLKLAQESLMDLENDKQQSEEKIKKREFETSQLLSKIEDELMLSSQLQKKIKELQARIEELEEEIEAERAARAKVEKQRSDLSRELEEISERLEEAGGATSAQIEMNKKREAEFQKLRRDLEESTLQHEATSAALRKKQADSVAELGEQIDNLQRVKQKLEKEKSEYKMEIDDLASNVEAVSKSKGNLEKLARTLEDQLSELKSRNDEHVRQLNDLGVQRARLQTENGEFGRQQEEKDALISQLTRGKQAYTQQVEELKRHIEEEVKAKNALAHGVQSARHDCDLLREQYEEEQEAKGELQRGMSKANSEVAQWRSKYETDAIQRTEELEEAKKKLAQRLQDAEEAIEATNAKCASLEKTKQRLLGEVEDLMIDVERANAMAANLDKKQRNFDKVLAEWKQKYEESQSELEGAQKEARSMSTELFKMKNSYEEALDHLETLKRENKNLQHEISDLTEQIGETGKTIHELEKGKKCVEIEKSELQTSLEEAEATLEHEESKILRVQLELTQIKGEIDRKISEKDEEMETIKRNSQRVIDSMQTNLDAEVRSRNDALRIKKKMEGDLNEMEVQLSHANRQASEAQKQLRNVQGQLKDAQLHLDDALRGQEDMKEQVAMVERRNNLMVAEIEELRAALEQTDRARKVAEQELLDASERVGLLHSQNTSLINTKKKLESDLVQIQGEVEDTVQEARNAEEKAKKAITDAAMMAEELKKEQDTSSHLERMKKNLEVTVKDLQHRLDEAESLAMKGGKKQLQKLESRVRELESECDAEQRRGADAIKGVRKYERRVKELTYQTEEDKKNVCRLQQLVDNLQLKMKAYKRQSEESEEQANTHLSRYRKVQHEMEEAQERADIAESQVNKYRTKSREIGKSTICCSRSYFMFVLVFFHMYIVNGIAQQLYVNHNDGEDDPEETPSGDHHSSEMLQIPGFLSDAECRVVRQLAQLNGLVESQLMVQEGQEELVEELDLSPEEIFHLLDINQDGQLQLNEILTHSRVREGIWLTPESLREIYAGLHADKDDNGLLSLEEFRQLSGDAFQRFLLQRGVKSSQLVRNSHHTWLDQGRGAHPVLQNIKHRVTSLTRLPGSLVDLSEPLQVVRYQQGGHYHAHHDSGPVYPETACTHSRRAANASTPFETSCRYITVLFYLNSVEGGGETAFPVADNSTYEEVSLIQNDVDLLDTRRNCDRSNLRVKPTKGTAVFWYNYLSDGKGWVGEQDQYSLHGGCVVTRGTKWVANKWINVDPDYQRQVRYQQLVSQTPEEEEEEEEEEDVLSSHEMHDTHQDL</sequence>
<dbReference type="FunFam" id="1.20.5.370:FF:000007">
    <property type="entry name" value="Myosin heavy chain"/>
    <property type="match status" value="1"/>
</dbReference>
<dbReference type="SUPFAM" id="SSF90257">
    <property type="entry name" value="Myosin rod fragments"/>
    <property type="match status" value="5"/>
</dbReference>
<dbReference type="FunFam" id="1.20.5.340:FF:000006">
    <property type="entry name" value="Myosin heavy chain"/>
    <property type="match status" value="1"/>
</dbReference>
<evidence type="ECO:0000256" key="9">
    <source>
        <dbReference type="ARBA" id="ARBA00022837"/>
    </source>
</evidence>
<evidence type="ECO:0000259" key="24">
    <source>
        <dbReference type="PROSITE" id="PS51844"/>
    </source>
</evidence>
<evidence type="ECO:0000256" key="19">
    <source>
        <dbReference type="PROSITE-ProRule" id="PRU00782"/>
    </source>
</evidence>
<dbReference type="PROSITE" id="PS51456">
    <property type="entry name" value="MYOSIN_MOTOR"/>
    <property type="match status" value="2"/>
</dbReference>